<dbReference type="EMBL" id="QGTZ01000001">
    <property type="protein sequence ID" value="PWW45425.1"/>
    <property type="molecule type" value="Genomic_DNA"/>
</dbReference>
<accession>A0A855Y1X8</accession>
<dbReference type="PANTHER" id="PTHR38440:SF1">
    <property type="entry name" value="UPF0398 PROTEIN SPR0331"/>
    <property type="match status" value="1"/>
</dbReference>
<dbReference type="Gene3D" id="3.40.50.450">
    <property type="match status" value="1"/>
</dbReference>
<sequence>MLKNLLITGYRAHELQIFGQKHEGIPFIKKAITSRLTPLVEDGLEWVLTPGQYGVDLWACEVVLELKKTFPDLKLSIITAFQNPEEQWKEDKQEYYRSILQGVDYYGAISRQPYIGPWQFTARDDLLLRKSDGLLLVYDEDAGDGSPRFMKEKAVKKQQNEDYTIISITSEDIQSVAEDERMNDVGDYEDSSF</sequence>
<name>A0A855Y1X8_9BACL</name>
<dbReference type="AlphaFoldDB" id="A0A855Y1X8"/>
<evidence type="ECO:0000313" key="4">
    <source>
        <dbReference type="Proteomes" id="UP000248827"/>
    </source>
</evidence>
<dbReference type="EMBL" id="QLLI01000019">
    <property type="protein sequence ID" value="RAI86091.1"/>
    <property type="molecule type" value="Genomic_DNA"/>
</dbReference>
<dbReference type="Proteomes" id="UP000247078">
    <property type="component" value="Unassembled WGS sequence"/>
</dbReference>
<evidence type="ECO:0000313" key="3">
    <source>
        <dbReference type="Proteomes" id="UP000247078"/>
    </source>
</evidence>
<dbReference type="PANTHER" id="PTHR38440">
    <property type="entry name" value="UPF0398 PROTEIN YPSA"/>
    <property type="match status" value="1"/>
</dbReference>
<comment type="caution">
    <text evidence="1">The sequence shown here is derived from an EMBL/GenBank/DDBJ whole genome shotgun (WGS) entry which is preliminary data.</text>
</comment>
<keyword evidence="4" id="KW-1185">Reference proteome</keyword>
<dbReference type="Pfam" id="PF06908">
    <property type="entry name" value="YpsA"/>
    <property type="match status" value="1"/>
</dbReference>
<dbReference type="RefSeq" id="WP_181393217.1">
    <property type="nucleotide sequence ID" value="NZ_QGTZ01000001.1"/>
</dbReference>
<dbReference type="NCBIfam" id="NF010181">
    <property type="entry name" value="PRK13660.1"/>
    <property type="match status" value="1"/>
</dbReference>
<dbReference type="InterPro" id="IPR010697">
    <property type="entry name" value="YspA"/>
</dbReference>
<evidence type="ECO:0000313" key="1">
    <source>
        <dbReference type="EMBL" id="PWW45425.1"/>
    </source>
</evidence>
<protein>
    <submittedName>
        <fullName evidence="1 2">Phage-like protein YoqJ</fullName>
    </submittedName>
</protein>
<dbReference type="Proteomes" id="UP000248827">
    <property type="component" value="Unassembled WGS sequence"/>
</dbReference>
<dbReference type="PIRSF" id="PIRSF021290">
    <property type="entry name" value="DUF1273"/>
    <property type="match status" value="1"/>
</dbReference>
<reference evidence="1 3" key="1">
    <citation type="submission" date="2018-05" db="EMBL/GenBank/DDBJ databases">
        <title>Freshwater and sediment microbial communities from various areas in North America, analyzing microbe dynamics in response to fracking.</title>
        <authorList>
            <person name="Lamendella R."/>
        </authorList>
    </citation>
    <scope>NUCLEOTIDE SEQUENCE [LARGE SCALE GENOMIC DNA]</scope>
    <source>
        <strain evidence="1 3">DB-3</strain>
        <strain evidence="2 4">NG-13</strain>
    </source>
</reference>
<gene>
    <name evidence="2" type="ORF">DET54_11934</name>
    <name evidence="1" type="ORF">DET56_101634</name>
</gene>
<proteinExistence type="predicted"/>
<organism evidence="1 3">
    <name type="scientific">Paenibacillus pabuli</name>
    <dbReference type="NCBI Taxonomy" id="1472"/>
    <lineage>
        <taxon>Bacteria</taxon>
        <taxon>Bacillati</taxon>
        <taxon>Bacillota</taxon>
        <taxon>Bacilli</taxon>
        <taxon>Bacillales</taxon>
        <taxon>Paenibacillaceae</taxon>
        <taxon>Paenibacillus</taxon>
    </lineage>
</organism>
<evidence type="ECO:0000313" key="2">
    <source>
        <dbReference type="EMBL" id="RAI86091.1"/>
    </source>
</evidence>
<dbReference type="SUPFAM" id="SSF102405">
    <property type="entry name" value="MCP/YpsA-like"/>
    <property type="match status" value="1"/>
</dbReference>